<keyword evidence="2" id="KW-1185">Reference proteome</keyword>
<sequence>MSFFRSLISNRFHEAIIDNPFKPAFKNSSNLNARRLRWAMLDSPYASAHENPVVAILCVPFHREREWLFNTKEGHQCLMRKYFNLSRLFLIGNDPSLSEEVMCTRFTSFVNYGEFKTELRMVFDLYTPVNDQGLPVVVNILSYHQDIQVRCVLLVGADQGSECSIVDEQLAEGDIRRRLRFKSCPGQIQSEVLMKPEKDGDLAVADYEELRAQGIRLVVDKKALVDEFSASMVGGLSLVGKHLSTKDEPRVLCLGLGAGVIADFLRINLGFKVVGVEIDTEVISNADAYFEFEKSDNNVILNENAIDIIEEFASGSSNFSRKKQKMLRRIGFSEKFQVIILDINVVDKTAPFGVCSPPKEFISEKCLRQMFECLDDCGILIINVLSPNYVAYSDLIENVKSCYLKAYKSKSKDEKAFVMYALKSPKDLSGDSSFLEKLKELVPSSLMEGISEI</sequence>
<dbReference type="SUPFAM" id="SSF53335">
    <property type="entry name" value="S-adenosyl-L-methionine-dependent methyltransferases"/>
    <property type="match status" value="1"/>
</dbReference>
<evidence type="ECO:0000313" key="1">
    <source>
        <dbReference type="EMBL" id="PWA99146.1"/>
    </source>
</evidence>
<keyword evidence="1" id="KW-0489">Methyltransferase</keyword>
<name>A0A2U1QMB7_ARTAN</name>
<dbReference type="GO" id="GO:0032259">
    <property type="term" value="P:methylation"/>
    <property type="evidence" value="ECO:0007669"/>
    <property type="project" value="UniProtKB-KW"/>
</dbReference>
<reference evidence="1 2" key="1">
    <citation type="journal article" date="2018" name="Mol. Plant">
        <title>The genome of Artemisia annua provides insight into the evolution of Asteraceae family and artemisinin biosynthesis.</title>
        <authorList>
            <person name="Shen Q."/>
            <person name="Zhang L."/>
            <person name="Liao Z."/>
            <person name="Wang S."/>
            <person name="Yan T."/>
            <person name="Shi P."/>
            <person name="Liu M."/>
            <person name="Fu X."/>
            <person name="Pan Q."/>
            <person name="Wang Y."/>
            <person name="Lv Z."/>
            <person name="Lu X."/>
            <person name="Zhang F."/>
            <person name="Jiang W."/>
            <person name="Ma Y."/>
            <person name="Chen M."/>
            <person name="Hao X."/>
            <person name="Li L."/>
            <person name="Tang Y."/>
            <person name="Lv G."/>
            <person name="Zhou Y."/>
            <person name="Sun X."/>
            <person name="Brodelius P.E."/>
            <person name="Rose J.K.C."/>
            <person name="Tang K."/>
        </authorList>
    </citation>
    <scope>NUCLEOTIDE SEQUENCE [LARGE SCALE GENOMIC DNA]</scope>
    <source>
        <strain evidence="2">cv. Huhao1</strain>
        <tissue evidence="1">Leaf</tissue>
    </source>
</reference>
<accession>A0A2U1QMB7</accession>
<dbReference type="Proteomes" id="UP000245207">
    <property type="component" value="Unassembled WGS sequence"/>
</dbReference>
<proteinExistence type="predicted"/>
<dbReference type="InterPro" id="IPR029063">
    <property type="entry name" value="SAM-dependent_MTases_sf"/>
</dbReference>
<dbReference type="AlphaFoldDB" id="A0A2U1QMB7"/>
<dbReference type="Gene3D" id="3.40.50.150">
    <property type="entry name" value="Vaccinia Virus protein VP39"/>
    <property type="match status" value="1"/>
</dbReference>
<dbReference type="EMBL" id="PKPP01000033">
    <property type="protein sequence ID" value="PWA99146.1"/>
    <property type="molecule type" value="Genomic_DNA"/>
</dbReference>
<comment type="caution">
    <text evidence="1">The sequence shown here is derived from an EMBL/GenBank/DDBJ whole genome shotgun (WGS) entry which is preliminary data.</text>
</comment>
<dbReference type="GO" id="GO:0008168">
    <property type="term" value="F:methyltransferase activity"/>
    <property type="evidence" value="ECO:0007669"/>
    <property type="project" value="UniProtKB-KW"/>
</dbReference>
<dbReference type="OrthoDB" id="411785at2759"/>
<evidence type="ECO:0000313" key="2">
    <source>
        <dbReference type="Proteomes" id="UP000245207"/>
    </source>
</evidence>
<dbReference type="CDD" id="cd02440">
    <property type="entry name" value="AdoMet_MTases"/>
    <property type="match status" value="1"/>
</dbReference>
<protein>
    <submittedName>
        <fullName evidence="1">S-adenosyl-L-methionine-dependent methyltransferases superfamily protein</fullName>
    </submittedName>
</protein>
<gene>
    <name evidence="1" type="ORF">CTI12_AA011990</name>
</gene>
<organism evidence="1 2">
    <name type="scientific">Artemisia annua</name>
    <name type="common">Sweet wormwood</name>
    <dbReference type="NCBI Taxonomy" id="35608"/>
    <lineage>
        <taxon>Eukaryota</taxon>
        <taxon>Viridiplantae</taxon>
        <taxon>Streptophyta</taxon>
        <taxon>Embryophyta</taxon>
        <taxon>Tracheophyta</taxon>
        <taxon>Spermatophyta</taxon>
        <taxon>Magnoliopsida</taxon>
        <taxon>eudicotyledons</taxon>
        <taxon>Gunneridae</taxon>
        <taxon>Pentapetalae</taxon>
        <taxon>asterids</taxon>
        <taxon>campanulids</taxon>
        <taxon>Asterales</taxon>
        <taxon>Asteraceae</taxon>
        <taxon>Asteroideae</taxon>
        <taxon>Anthemideae</taxon>
        <taxon>Artemisiinae</taxon>
        <taxon>Artemisia</taxon>
    </lineage>
</organism>
<keyword evidence="1" id="KW-0808">Transferase</keyword>